<dbReference type="InParanoid" id="A0A316YT37"/>
<feature type="compositionally biased region" description="Low complexity" evidence="2">
    <location>
        <begin position="353"/>
        <end position="373"/>
    </location>
</feature>
<dbReference type="FunCoup" id="A0A316YT37">
    <property type="interactions" value="482"/>
</dbReference>
<feature type="compositionally biased region" description="Acidic residues" evidence="2">
    <location>
        <begin position="536"/>
        <end position="546"/>
    </location>
</feature>
<feature type="region of interest" description="Disordered" evidence="2">
    <location>
        <begin position="494"/>
        <end position="562"/>
    </location>
</feature>
<sequence>MMNSAPSQASHRLYSRQEAASSSTPRRAPDAPLSAADVVHVKGIDICGWTVETSRGSIADSKTIDELSDRLNIPLPEMPFDKNALRITHEASGWQYIFDAVSALRSVEGVDQAHRTTGLDVGDGSVGTSNGSAGTGGAGSKRAQRSGGLLGDKPKKSRRVKVAYADEWGKSREPAPGSGPSPTLLNTASNFGSDVAKAVASAVNDPTSTISLARDYDWTYSCTWPGHELLPKPSTAHGNDGEVVSESQFHLGTDPARDRIPIERLGPPPNAGMPGTPKPEPILFYDDLVLFEDELGDNGSSMLNVKVRVMPSGFLVLQRFFLRVDDVLFRIFDTRMYVGFDEEEDSMDLSQSTAASAAPPATGFPTTARPTAPISADTATRQMGALSLGPTRRQMMGAPSAGAQSMGPSKKQKAKDSQFRVIRECSGCQASYAEVKSRLPPYKSNDLSPLTDPGWVAQNLEKIAQRRAQELLRRQGQRGISDPAAVLAMAKRPGKTEYRGPGTAPVGHQLSPATLPGAEGAATPNRILAEVRQDGKEDDDDDDDRWEGEGARVDVAVLGGQP</sequence>
<organism evidence="3 4">
    <name type="scientific">Acaromyces ingoldii</name>
    <dbReference type="NCBI Taxonomy" id="215250"/>
    <lineage>
        <taxon>Eukaryota</taxon>
        <taxon>Fungi</taxon>
        <taxon>Dikarya</taxon>
        <taxon>Basidiomycota</taxon>
        <taxon>Ustilaginomycotina</taxon>
        <taxon>Exobasidiomycetes</taxon>
        <taxon>Exobasidiales</taxon>
        <taxon>Cryptobasidiaceae</taxon>
        <taxon>Acaromyces</taxon>
    </lineage>
</organism>
<dbReference type="GO" id="GO:0031929">
    <property type="term" value="P:TOR signaling"/>
    <property type="evidence" value="ECO:0007669"/>
    <property type="project" value="TreeGrafter"/>
</dbReference>
<gene>
    <name evidence="3" type="ORF">FA10DRAFT_265052</name>
</gene>
<feature type="region of interest" description="Disordered" evidence="2">
    <location>
        <begin position="116"/>
        <end position="186"/>
    </location>
</feature>
<evidence type="ECO:0000256" key="2">
    <source>
        <dbReference type="SAM" id="MobiDB-lite"/>
    </source>
</evidence>
<dbReference type="OrthoDB" id="10253878at2759"/>
<feature type="region of interest" description="Disordered" evidence="2">
    <location>
        <begin position="1"/>
        <end position="32"/>
    </location>
</feature>
<evidence type="ECO:0000313" key="4">
    <source>
        <dbReference type="Proteomes" id="UP000245768"/>
    </source>
</evidence>
<dbReference type="InterPro" id="IPR007303">
    <property type="entry name" value="TIP41-like"/>
</dbReference>
<proteinExistence type="inferred from homology"/>
<name>A0A316YT37_9BASI</name>
<dbReference type="PANTHER" id="PTHR21021:SF16">
    <property type="entry name" value="TIP41-LIKE PROTEIN"/>
    <property type="match status" value="1"/>
</dbReference>
<dbReference type="RefSeq" id="XP_025378381.1">
    <property type="nucleotide sequence ID" value="XM_025520901.1"/>
</dbReference>
<keyword evidence="4" id="KW-1185">Reference proteome</keyword>
<feature type="region of interest" description="Disordered" evidence="2">
    <location>
        <begin position="349"/>
        <end position="377"/>
    </location>
</feature>
<dbReference type="GO" id="GO:0005829">
    <property type="term" value="C:cytosol"/>
    <property type="evidence" value="ECO:0007669"/>
    <property type="project" value="TreeGrafter"/>
</dbReference>
<dbReference type="AlphaFoldDB" id="A0A316YT37"/>
<feature type="compositionally biased region" description="Polar residues" evidence="2">
    <location>
        <begin position="1"/>
        <end position="10"/>
    </location>
</feature>
<dbReference type="EMBL" id="KZ819635">
    <property type="protein sequence ID" value="PWN91183.1"/>
    <property type="molecule type" value="Genomic_DNA"/>
</dbReference>
<dbReference type="PANTHER" id="PTHR21021">
    <property type="entry name" value="GAF/PUTATIVE CYTOSKELETAL PROTEIN"/>
    <property type="match status" value="1"/>
</dbReference>
<comment type="similarity">
    <text evidence="1">Belongs to the TIP41 family.</text>
</comment>
<accession>A0A316YT37</accession>
<evidence type="ECO:0000256" key="1">
    <source>
        <dbReference type="ARBA" id="ARBA00006658"/>
    </source>
</evidence>
<evidence type="ECO:0000313" key="3">
    <source>
        <dbReference type="EMBL" id="PWN91183.1"/>
    </source>
</evidence>
<dbReference type="Proteomes" id="UP000245768">
    <property type="component" value="Unassembled WGS sequence"/>
</dbReference>
<feature type="region of interest" description="Disordered" evidence="2">
    <location>
        <begin position="392"/>
        <end position="418"/>
    </location>
</feature>
<dbReference type="InterPro" id="IPR051330">
    <property type="entry name" value="Phosphatase_reg/MetRdx"/>
</dbReference>
<dbReference type="STRING" id="215250.A0A316YT37"/>
<reference evidence="3 4" key="1">
    <citation type="journal article" date="2018" name="Mol. Biol. Evol.">
        <title>Broad Genomic Sampling Reveals a Smut Pathogenic Ancestry of the Fungal Clade Ustilaginomycotina.</title>
        <authorList>
            <person name="Kijpornyongpan T."/>
            <person name="Mondo S.J."/>
            <person name="Barry K."/>
            <person name="Sandor L."/>
            <person name="Lee J."/>
            <person name="Lipzen A."/>
            <person name="Pangilinan J."/>
            <person name="LaButti K."/>
            <person name="Hainaut M."/>
            <person name="Henrissat B."/>
            <person name="Grigoriev I.V."/>
            <person name="Spatafora J.W."/>
            <person name="Aime M.C."/>
        </authorList>
    </citation>
    <scope>NUCLEOTIDE SEQUENCE [LARGE SCALE GENOMIC DNA]</scope>
    <source>
        <strain evidence="3 4">MCA 4198</strain>
    </source>
</reference>
<protein>
    <submittedName>
        <fullName evidence="3">TIP41-domain-containing protein</fullName>
    </submittedName>
</protein>
<dbReference type="Pfam" id="PF04176">
    <property type="entry name" value="TIP41"/>
    <property type="match status" value="1"/>
</dbReference>
<dbReference type="GeneID" id="37042817"/>